<proteinExistence type="predicted"/>
<evidence type="ECO:0000256" key="1">
    <source>
        <dbReference type="SAM" id="MobiDB-lite"/>
    </source>
</evidence>
<name>A0A7U2F372_PHANO</name>
<dbReference type="Proteomes" id="UP000663193">
    <property type="component" value="Chromosome 8"/>
</dbReference>
<gene>
    <name evidence="2" type="ORF">JI435_411130</name>
</gene>
<evidence type="ECO:0000313" key="3">
    <source>
        <dbReference type="Proteomes" id="UP000663193"/>
    </source>
</evidence>
<protein>
    <submittedName>
        <fullName evidence="2">Uncharacterized protein</fullName>
    </submittedName>
</protein>
<feature type="region of interest" description="Disordered" evidence="1">
    <location>
        <begin position="1"/>
        <end position="54"/>
    </location>
</feature>
<sequence>MYSIHKSTLPFLHPSQSPLQYAYRSKTSTKTKKRNEERKKRSRIKRPTKVVVGE</sequence>
<evidence type="ECO:0000313" key="2">
    <source>
        <dbReference type="EMBL" id="QRC97840.1"/>
    </source>
</evidence>
<organism evidence="2 3">
    <name type="scientific">Phaeosphaeria nodorum (strain SN15 / ATCC MYA-4574 / FGSC 10173)</name>
    <name type="common">Glume blotch fungus</name>
    <name type="synonym">Parastagonospora nodorum</name>
    <dbReference type="NCBI Taxonomy" id="321614"/>
    <lineage>
        <taxon>Eukaryota</taxon>
        <taxon>Fungi</taxon>
        <taxon>Dikarya</taxon>
        <taxon>Ascomycota</taxon>
        <taxon>Pezizomycotina</taxon>
        <taxon>Dothideomycetes</taxon>
        <taxon>Pleosporomycetidae</taxon>
        <taxon>Pleosporales</taxon>
        <taxon>Pleosporineae</taxon>
        <taxon>Phaeosphaeriaceae</taxon>
        <taxon>Parastagonospora</taxon>
    </lineage>
</organism>
<keyword evidence="3" id="KW-1185">Reference proteome</keyword>
<reference evidence="3" key="1">
    <citation type="journal article" date="2021" name="BMC Genomics">
        <title>Chromosome-level genome assembly and manually-curated proteome of model necrotroph Parastagonospora nodorum Sn15 reveals a genome-wide trove of candidate effector homologs, and redundancy of virulence-related functions within an accessory chromosome.</title>
        <authorList>
            <person name="Bertazzoni S."/>
            <person name="Jones D.A.B."/>
            <person name="Phan H.T."/>
            <person name="Tan K.-C."/>
            <person name="Hane J.K."/>
        </authorList>
    </citation>
    <scope>NUCLEOTIDE SEQUENCE [LARGE SCALE GENOMIC DNA]</scope>
    <source>
        <strain evidence="3">SN15 / ATCC MYA-4574 / FGSC 10173)</strain>
    </source>
</reference>
<dbReference type="VEuPathDB" id="FungiDB:JI435_411130"/>
<dbReference type="AlphaFoldDB" id="A0A7U2F372"/>
<accession>A0A7U2F372</accession>
<dbReference type="EMBL" id="CP069030">
    <property type="protein sequence ID" value="QRC97840.1"/>
    <property type="molecule type" value="Genomic_DNA"/>
</dbReference>